<feature type="transmembrane region" description="Helical" evidence="2">
    <location>
        <begin position="20"/>
        <end position="41"/>
    </location>
</feature>
<keyword evidence="2" id="KW-0472">Membrane</keyword>
<name>A0AAW1AYD7_CROAD</name>
<accession>A0AAW1AYD7</accession>
<keyword evidence="4" id="KW-1185">Reference proteome</keyword>
<proteinExistence type="predicted"/>
<dbReference type="Proteomes" id="UP001474421">
    <property type="component" value="Unassembled WGS sequence"/>
</dbReference>
<keyword evidence="2" id="KW-0812">Transmembrane</keyword>
<evidence type="ECO:0000256" key="2">
    <source>
        <dbReference type="SAM" id="Phobius"/>
    </source>
</evidence>
<evidence type="ECO:0000313" key="3">
    <source>
        <dbReference type="EMBL" id="KAK9394748.1"/>
    </source>
</evidence>
<protein>
    <submittedName>
        <fullName evidence="3">Mannosyl-oligosaccharide -C2-alpha-mannosidase IC-like</fullName>
    </submittedName>
</protein>
<evidence type="ECO:0000256" key="1">
    <source>
        <dbReference type="SAM" id="MobiDB-lite"/>
    </source>
</evidence>
<feature type="region of interest" description="Disordered" evidence="1">
    <location>
        <begin position="171"/>
        <end position="197"/>
    </location>
</feature>
<feature type="compositionally biased region" description="Pro residues" evidence="1">
    <location>
        <begin position="80"/>
        <end position="90"/>
    </location>
</feature>
<gene>
    <name evidence="3" type="ORF">NXF25_015276</name>
</gene>
<dbReference type="AlphaFoldDB" id="A0AAW1AYD7"/>
<keyword evidence="2" id="KW-1133">Transmembrane helix</keyword>
<organism evidence="3 4">
    <name type="scientific">Crotalus adamanteus</name>
    <name type="common">Eastern diamondback rattlesnake</name>
    <dbReference type="NCBI Taxonomy" id="8729"/>
    <lineage>
        <taxon>Eukaryota</taxon>
        <taxon>Metazoa</taxon>
        <taxon>Chordata</taxon>
        <taxon>Craniata</taxon>
        <taxon>Vertebrata</taxon>
        <taxon>Euteleostomi</taxon>
        <taxon>Lepidosauria</taxon>
        <taxon>Squamata</taxon>
        <taxon>Bifurcata</taxon>
        <taxon>Unidentata</taxon>
        <taxon>Episquamata</taxon>
        <taxon>Toxicofera</taxon>
        <taxon>Serpentes</taxon>
        <taxon>Colubroidea</taxon>
        <taxon>Viperidae</taxon>
        <taxon>Crotalinae</taxon>
        <taxon>Crotalus</taxon>
    </lineage>
</organism>
<sequence>MLLPRKWPGWPPSALRLPQKFLFLLFLSGLLTLCFGALFLLPDSSRVKRLFMPRHGGAELEAPRSPPPGAGLARHLPANASPPAPPPPPSRRLRDPAELPPGAHSDPASRRTLPPGEQSASAPPLQQTRAPFRFDYAAFRRRLRHPLLGGSRSGTEEPDTRARRLKIKEVSRDGSPARGPVRGSSAPSWGVRPPLAQPAAPLSGKFQARLVRRSPALQSPPLRLASVIWGKPWARWCVEQSATGCTQHLCACVCMNAFEGV</sequence>
<dbReference type="EMBL" id="JAOTOJ010000011">
    <property type="protein sequence ID" value="KAK9394748.1"/>
    <property type="molecule type" value="Genomic_DNA"/>
</dbReference>
<feature type="region of interest" description="Disordered" evidence="1">
    <location>
        <begin position="58"/>
        <end position="130"/>
    </location>
</feature>
<evidence type="ECO:0000313" key="4">
    <source>
        <dbReference type="Proteomes" id="UP001474421"/>
    </source>
</evidence>
<reference evidence="3 4" key="1">
    <citation type="journal article" date="2024" name="Proc. Natl. Acad. Sci. U.S.A.">
        <title>The genetic regulatory architecture and epigenomic basis for age-related changes in rattlesnake venom.</title>
        <authorList>
            <person name="Hogan M.P."/>
            <person name="Holding M.L."/>
            <person name="Nystrom G.S."/>
            <person name="Colston T.J."/>
            <person name="Bartlett D.A."/>
            <person name="Mason A.J."/>
            <person name="Ellsworth S.A."/>
            <person name="Rautsaw R.M."/>
            <person name="Lawrence K.C."/>
            <person name="Strickland J.L."/>
            <person name="He B."/>
            <person name="Fraser P."/>
            <person name="Margres M.J."/>
            <person name="Gilbert D.M."/>
            <person name="Gibbs H.L."/>
            <person name="Parkinson C.L."/>
            <person name="Rokyta D.R."/>
        </authorList>
    </citation>
    <scope>NUCLEOTIDE SEQUENCE [LARGE SCALE GENOMIC DNA]</scope>
    <source>
        <strain evidence="3">DRR0105</strain>
    </source>
</reference>
<comment type="caution">
    <text evidence="3">The sequence shown here is derived from an EMBL/GenBank/DDBJ whole genome shotgun (WGS) entry which is preliminary data.</text>
</comment>
<feature type="compositionally biased region" description="Polar residues" evidence="1">
    <location>
        <begin position="118"/>
        <end position="129"/>
    </location>
</feature>